<evidence type="ECO:0000256" key="4">
    <source>
        <dbReference type="ARBA" id="ARBA00022989"/>
    </source>
</evidence>
<evidence type="ECO:0000313" key="8">
    <source>
        <dbReference type="EMBL" id="MDR7353770.1"/>
    </source>
</evidence>
<dbReference type="EMBL" id="JAVDYF010000001">
    <property type="protein sequence ID" value="MDR7353770.1"/>
    <property type="molecule type" value="Genomic_DNA"/>
</dbReference>
<evidence type="ECO:0000313" key="9">
    <source>
        <dbReference type="Proteomes" id="UP001183619"/>
    </source>
</evidence>
<feature type="transmembrane region" description="Helical" evidence="6">
    <location>
        <begin position="73"/>
        <end position="94"/>
    </location>
</feature>
<evidence type="ECO:0000259" key="7">
    <source>
        <dbReference type="PROSITE" id="PS50850"/>
    </source>
</evidence>
<keyword evidence="5 6" id="KW-0472">Membrane</keyword>
<organism evidence="8 9">
    <name type="scientific">Corynebacterium felinum</name>
    <dbReference type="NCBI Taxonomy" id="131318"/>
    <lineage>
        <taxon>Bacteria</taxon>
        <taxon>Bacillati</taxon>
        <taxon>Actinomycetota</taxon>
        <taxon>Actinomycetes</taxon>
        <taxon>Mycobacteriales</taxon>
        <taxon>Corynebacteriaceae</taxon>
        <taxon>Corynebacterium</taxon>
    </lineage>
</organism>
<feature type="transmembrane region" description="Helical" evidence="6">
    <location>
        <begin position="212"/>
        <end position="232"/>
    </location>
</feature>
<evidence type="ECO:0000256" key="3">
    <source>
        <dbReference type="ARBA" id="ARBA00022692"/>
    </source>
</evidence>
<keyword evidence="4 6" id="KW-1133">Transmembrane helix</keyword>
<feature type="transmembrane region" description="Helical" evidence="6">
    <location>
        <begin position="169"/>
        <end position="192"/>
    </location>
</feature>
<comment type="subcellular location">
    <subcellularLocation>
        <location evidence="1">Cell membrane</location>
        <topology evidence="1">Multi-pass membrane protein</topology>
    </subcellularLocation>
</comment>
<proteinExistence type="predicted"/>
<dbReference type="PANTHER" id="PTHR23519:SF1">
    <property type="entry name" value="AUTOPHAGY-RELATED PROTEIN 22"/>
    <property type="match status" value="1"/>
</dbReference>
<protein>
    <submittedName>
        <fullName evidence="8">UMF1 family MFS transporter</fullName>
    </submittedName>
</protein>
<feature type="transmembrane region" description="Helical" evidence="6">
    <location>
        <begin position="106"/>
        <end position="124"/>
    </location>
</feature>
<gene>
    <name evidence="8" type="ORF">J2S37_000308</name>
</gene>
<evidence type="ECO:0000256" key="6">
    <source>
        <dbReference type="SAM" id="Phobius"/>
    </source>
</evidence>
<dbReference type="Gene3D" id="1.20.1250.20">
    <property type="entry name" value="MFS general substrate transporter like domains"/>
    <property type="match status" value="1"/>
</dbReference>
<dbReference type="Proteomes" id="UP001183619">
    <property type="component" value="Unassembled WGS sequence"/>
</dbReference>
<feature type="domain" description="Major facilitator superfamily (MFS) profile" evidence="7">
    <location>
        <begin position="38"/>
        <end position="445"/>
    </location>
</feature>
<feature type="transmembrane region" description="Helical" evidence="6">
    <location>
        <begin position="422"/>
        <end position="441"/>
    </location>
</feature>
<feature type="transmembrane region" description="Helical" evidence="6">
    <location>
        <begin position="268"/>
        <end position="297"/>
    </location>
</feature>
<evidence type="ECO:0000256" key="5">
    <source>
        <dbReference type="ARBA" id="ARBA00023136"/>
    </source>
</evidence>
<keyword evidence="9" id="KW-1185">Reference proteome</keyword>
<name>A0ABU2B589_9CORY</name>
<comment type="caution">
    <text evidence="8">The sequence shown here is derived from an EMBL/GenBank/DDBJ whole genome shotgun (WGS) entry which is preliminary data.</text>
</comment>
<accession>A0ABU2B589</accession>
<reference evidence="8 9" key="1">
    <citation type="submission" date="2023-07" db="EMBL/GenBank/DDBJ databases">
        <title>Sequencing the genomes of 1000 actinobacteria strains.</title>
        <authorList>
            <person name="Klenk H.-P."/>
        </authorList>
    </citation>
    <scope>NUCLEOTIDE SEQUENCE [LARGE SCALE GENOMIC DNA]</scope>
    <source>
        <strain evidence="8 9">DSM 44508</strain>
    </source>
</reference>
<keyword evidence="3 6" id="KW-0812">Transmembrane</keyword>
<dbReference type="PROSITE" id="PS50850">
    <property type="entry name" value="MFS"/>
    <property type="match status" value="1"/>
</dbReference>
<dbReference type="PANTHER" id="PTHR23519">
    <property type="entry name" value="AUTOPHAGY-RELATED PROTEIN 22"/>
    <property type="match status" value="1"/>
</dbReference>
<feature type="transmembrane region" description="Helical" evidence="6">
    <location>
        <begin position="130"/>
        <end position="149"/>
    </location>
</feature>
<dbReference type="InterPro" id="IPR024671">
    <property type="entry name" value="Atg22-like"/>
</dbReference>
<sequence>MTSCTPTEPCEVPSSEIPDFSATRRTDKTTVLCWALWDMGSAAFNAVLVTFVFSVYLISSVGENINSRFSASSWYSLAIAAGGIAIALLAPVLGQRSDARGTRRKSVRRWTTVTFILMLTLFFIRDDAPMYFWVGISIMAIASVTYELAEVSYFAMLNQISTEKNVGRISGFGWSLGYFGGIILLAVCYFGFIAGDGGLFAFPTEGGFNVRMVAIFAAAWFIIFCLPVMFRVPEVPPNPSIMSGGVKTSYVELFRTIATLWRKQRSSVFFLISSAIFRDGVAAVFTFGAILAVSVFGLSASDVLVFGIAANLIAGFGALGAGYLDDKFGPKPVILVSLVSMVVTAGILFVVEGPKNFWIFGLILCLFVGPIQSSSRTFLSRMAPVGHEGQMFGLYATTGRAVSWLAPLAFTAFVWIFGTDRAGILGIGLVLLAGAGVLIFVREPRPALAPFEDSVKA</sequence>
<dbReference type="Pfam" id="PF11700">
    <property type="entry name" value="ATG22"/>
    <property type="match status" value="1"/>
</dbReference>
<evidence type="ECO:0000256" key="1">
    <source>
        <dbReference type="ARBA" id="ARBA00004651"/>
    </source>
</evidence>
<evidence type="ECO:0000256" key="2">
    <source>
        <dbReference type="ARBA" id="ARBA00022448"/>
    </source>
</evidence>
<feature type="transmembrane region" description="Helical" evidence="6">
    <location>
        <begin position="391"/>
        <end position="416"/>
    </location>
</feature>
<feature type="transmembrane region" description="Helical" evidence="6">
    <location>
        <begin position="31"/>
        <end position="58"/>
    </location>
</feature>
<feature type="transmembrane region" description="Helical" evidence="6">
    <location>
        <begin position="333"/>
        <end position="351"/>
    </location>
</feature>
<dbReference type="InterPro" id="IPR050495">
    <property type="entry name" value="ATG22/LtaA_families"/>
</dbReference>
<keyword evidence="2" id="KW-0813">Transport</keyword>
<dbReference type="InterPro" id="IPR036259">
    <property type="entry name" value="MFS_trans_sf"/>
</dbReference>
<feature type="transmembrane region" description="Helical" evidence="6">
    <location>
        <begin position="303"/>
        <end position="324"/>
    </location>
</feature>
<dbReference type="SUPFAM" id="SSF103473">
    <property type="entry name" value="MFS general substrate transporter"/>
    <property type="match status" value="1"/>
</dbReference>
<feature type="transmembrane region" description="Helical" evidence="6">
    <location>
        <begin position="357"/>
        <end position="379"/>
    </location>
</feature>
<dbReference type="InterPro" id="IPR020846">
    <property type="entry name" value="MFS_dom"/>
</dbReference>